<accession>I3D0S7</accession>
<gene>
    <name evidence="1" type="ORF">BD31_I0992</name>
</gene>
<evidence type="ECO:0000313" key="2">
    <source>
        <dbReference type="Proteomes" id="UP000003423"/>
    </source>
</evidence>
<dbReference type="EMBL" id="AEXL02000130">
    <property type="protein sequence ID" value="EIJ65320.1"/>
    <property type="molecule type" value="Genomic_DNA"/>
</dbReference>
<sequence length="66" mass="7669">MLDMTFCCKGVCDTFHEKPLSNIARYEAGQKRCTLCSMFFETTNLRCPCCGARLRTKSRNKKHSWN</sequence>
<organism evidence="1 2">
    <name type="scientific">Candidatus Nitrosopumilus salarius BD31</name>
    <dbReference type="NCBI Taxonomy" id="859350"/>
    <lineage>
        <taxon>Archaea</taxon>
        <taxon>Nitrososphaerota</taxon>
        <taxon>Nitrososphaeria</taxon>
        <taxon>Nitrosopumilales</taxon>
        <taxon>Nitrosopumilaceae</taxon>
        <taxon>Nitrosopumilus</taxon>
    </lineage>
</organism>
<protein>
    <submittedName>
        <fullName evidence="1">Uncharacterized protein</fullName>
    </submittedName>
</protein>
<proteinExistence type="predicted"/>
<comment type="caution">
    <text evidence="1">The sequence shown here is derived from an EMBL/GenBank/DDBJ whole genome shotgun (WGS) entry which is preliminary data.</text>
</comment>
<dbReference type="AlphaFoldDB" id="I3D0S7"/>
<dbReference type="Proteomes" id="UP000003423">
    <property type="component" value="Unassembled WGS sequence"/>
</dbReference>
<evidence type="ECO:0000313" key="1">
    <source>
        <dbReference type="EMBL" id="EIJ65320.1"/>
    </source>
</evidence>
<name>I3D0S7_9ARCH</name>
<keyword evidence="2" id="KW-1185">Reference proteome</keyword>
<reference evidence="1 2" key="1">
    <citation type="journal article" date="2012" name="J. Bacteriol.">
        <title>Genome sequence of "Candidatus Nitrosopumilus salaria" BD31, an ammonia-oxidizing archaeon from the San Francisco Bay estuary.</title>
        <authorList>
            <person name="Mosier A.C."/>
            <person name="Allen E.E."/>
            <person name="Kim M."/>
            <person name="Ferriera S."/>
            <person name="Francis C.A."/>
        </authorList>
    </citation>
    <scope>NUCLEOTIDE SEQUENCE [LARGE SCALE GENOMIC DNA]</scope>
    <source>
        <strain evidence="1 2">BD31</strain>
    </source>
</reference>